<evidence type="ECO:0000256" key="1">
    <source>
        <dbReference type="ARBA" id="ARBA00008366"/>
    </source>
</evidence>
<dbReference type="InterPro" id="IPR000415">
    <property type="entry name" value="Nitroreductase-like"/>
</dbReference>
<dbReference type="AlphaFoldDB" id="A0A060LPS3"/>
<sequence length="244" mass="27477">MNETISVLTNHYSVRNYLPNPIEEEQLQTIIEAAQAAPTWGNGQQLSIVGVTDQKKKKQISEIIGQPWIDQAPVFLSFNVDFHRISQALEQNGQTFKASENVDTLLVGTTDVGIAMGYAIAAAESLGLGIVPIGAIRTKSDRIIDVLDLPSYVFPIVGLVIGHPAEENDLKPRLPLDSFYHKETYQHDHLSHIRAYEDKMKTYMQSRPIQKTWTETVARYYSHDKGIPQTTESLNKQGFHFNKK</sequence>
<evidence type="ECO:0000256" key="2">
    <source>
        <dbReference type="ARBA" id="ARBA00022630"/>
    </source>
</evidence>
<dbReference type="Gene3D" id="3.40.109.10">
    <property type="entry name" value="NADH Oxidase"/>
    <property type="match status" value="1"/>
</dbReference>
<dbReference type="STRING" id="1246626.BleG1_0728"/>
<dbReference type="InterPro" id="IPR029479">
    <property type="entry name" value="Nitroreductase"/>
</dbReference>
<dbReference type="eggNOG" id="COG0778">
    <property type="taxonomic scope" value="Bacteria"/>
</dbReference>
<dbReference type="EMBL" id="CP003923">
    <property type="protein sequence ID" value="AIC93336.1"/>
    <property type="molecule type" value="Genomic_DNA"/>
</dbReference>
<dbReference type="GO" id="GO:0016491">
    <property type="term" value="F:oxidoreductase activity"/>
    <property type="evidence" value="ECO:0007669"/>
    <property type="project" value="UniProtKB-UniRule"/>
</dbReference>
<keyword evidence="8" id="KW-1185">Reference proteome</keyword>
<evidence type="ECO:0000259" key="6">
    <source>
        <dbReference type="Pfam" id="PF00881"/>
    </source>
</evidence>
<accession>A0A060LPS3</accession>
<evidence type="ECO:0000256" key="4">
    <source>
        <dbReference type="ARBA" id="ARBA00023002"/>
    </source>
</evidence>
<feature type="domain" description="Nitroreductase" evidence="6">
    <location>
        <begin position="9"/>
        <end position="163"/>
    </location>
</feature>
<keyword evidence="5" id="KW-0521">NADP</keyword>
<keyword evidence="3 5" id="KW-0288">FMN</keyword>
<evidence type="ECO:0000313" key="8">
    <source>
        <dbReference type="Proteomes" id="UP000027142"/>
    </source>
</evidence>
<dbReference type="PIRSF" id="PIRSF005426">
    <property type="entry name" value="Frp"/>
    <property type="match status" value="1"/>
</dbReference>
<organism evidence="7 8">
    <name type="scientific">Shouchella lehensis G1</name>
    <dbReference type="NCBI Taxonomy" id="1246626"/>
    <lineage>
        <taxon>Bacteria</taxon>
        <taxon>Bacillati</taxon>
        <taxon>Bacillota</taxon>
        <taxon>Bacilli</taxon>
        <taxon>Bacillales</taxon>
        <taxon>Bacillaceae</taxon>
        <taxon>Shouchella</taxon>
    </lineage>
</organism>
<name>A0A060LPS3_9BACI</name>
<dbReference type="HOGENOM" id="CLU_070764_0_3_9"/>
<keyword evidence="2 5" id="KW-0285">Flavoprotein</keyword>
<dbReference type="PATRIC" id="fig|1246626.3.peg.726"/>
<evidence type="ECO:0000313" key="7">
    <source>
        <dbReference type="EMBL" id="AIC93336.1"/>
    </source>
</evidence>
<dbReference type="InterPro" id="IPR016446">
    <property type="entry name" value="Flavin_OxRdtase_Frp"/>
</dbReference>
<dbReference type="PANTHER" id="PTHR43425">
    <property type="entry name" value="OXYGEN-INSENSITIVE NADPH NITROREDUCTASE"/>
    <property type="match status" value="1"/>
</dbReference>
<evidence type="ECO:0000256" key="3">
    <source>
        <dbReference type="ARBA" id="ARBA00022643"/>
    </source>
</evidence>
<dbReference type="KEGG" id="ble:BleG1_0728"/>
<dbReference type="CDD" id="cd02146">
    <property type="entry name" value="NfsA-like"/>
    <property type="match status" value="1"/>
</dbReference>
<reference evidence="7 8" key="1">
    <citation type="journal article" date="2014" name="Gene">
        <title>A comparative genomic analysis of the alkalitolerant soil bacterium Bacillus lehensis G1.</title>
        <authorList>
            <person name="Noor Y.M."/>
            <person name="Samsulrizal N.H."/>
            <person name="Jema'on N.A."/>
            <person name="Low K.O."/>
            <person name="Ramli A.N."/>
            <person name="Alias N.I."/>
            <person name="Damis S.I."/>
            <person name="Fuzi S.F."/>
            <person name="Isa M.N."/>
            <person name="Murad A.M."/>
            <person name="Raih M.F."/>
            <person name="Bakar F.D."/>
            <person name="Najimudin N."/>
            <person name="Mahadi N.M."/>
            <person name="Illias R.M."/>
        </authorList>
    </citation>
    <scope>NUCLEOTIDE SEQUENCE [LARGE SCALE GENOMIC DNA]</scope>
    <source>
        <strain evidence="7 8">G1</strain>
    </source>
</reference>
<comment type="similarity">
    <text evidence="1 5">Belongs to the flavin oxidoreductase frp family.</text>
</comment>
<dbReference type="Pfam" id="PF00881">
    <property type="entry name" value="Nitroreductase"/>
    <property type="match status" value="1"/>
</dbReference>
<dbReference type="RefSeq" id="WP_038477282.1">
    <property type="nucleotide sequence ID" value="NZ_CP003923.1"/>
</dbReference>
<dbReference type="Proteomes" id="UP000027142">
    <property type="component" value="Chromosome"/>
</dbReference>
<keyword evidence="4 5" id="KW-0560">Oxidoreductase</keyword>
<dbReference type="SUPFAM" id="SSF55469">
    <property type="entry name" value="FMN-dependent nitroreductase-like"/>
    <property type="match status" value="1"/>
</dbReference>
<dbReference type="OrthoDB" id="9775805at2"/>
<dbReference type="PANTHER" id="PTHR43425:SF2">
    <property type="entry name" value="OXYGEN-INSENSITIVE NADPH NITROREDUCTASE"/>
    <property type="match status" value="1"/>
</dbReference>
<protein>
    <submittedName>
        <fullName evidence="7">NADPH-dependent FMN oxidoreductase</fullName>
    </submittedName>
</protein>
<evidence type="ECO:0000256" key="5">
    <source>
        <dbReference type="PIRNR" id="PIRNR005426"/>
    </source>
</evidence>
<proteinExistence type="inferred from homology"/>
<gene>
    <name evidence="7" type="ORF">BleG1_0728</name>
</gene>